<dbReference type="AlphaFoldDB" id="A0A067RAA4"/>
<proteinExistence type="predicted"/>
<dbReference type="InParanoid" id="A0A067RAA4"/>
<evidence type="ECO:0000313" key="1">
    <source>
        <dbReference type="EMBL" id="KDR15491.1"/>
    </source>
</evidence>
<sequence length="111" mass="12672">MESSVPSQTFVSKLFHLMHDFLNIQREYILPVVYSVEQQGYKNCVVPNDDLINHKYSRTAKFLSINSNTASLHTTLHKFFTKTNISIPGTKMLIANVLTNYLSSVVYCHST</sequence>
<dbReference type="EMBL" id="KK852823">
    <property type="protein sequence ID" value="KDR15491.1"/>
    <property type="molecule type" value="Genomic_DNA"/>
</dbReference>
<dbReference type="Proteomes" id="UP000027135">
    <property type="component" value="Unassembled WGS sequence"/>
</dbReference>
<keyword evidence="2" id="KW-1185">Reference proteome</keyword>
<gene>
    <name evidence="1" type="ORF">L798_10467</name>
</gene>
<reference evidence="1 2" key="1">
    <citation type="journal article" date="2014" name="Nat. Commun.">
        <title>Molecular traces of alternative social organization in a termite genome.</title>
        <authorList>
            <person name="Terrapon N."/>
            <person name="Li C."/>
            <person name="Robertson H.M."/>
            <person name="Ji L."/>
            <person name="Meng X."/>
            <person name="Booth W."/>
            <person name="Chen Z."/>
            <person name="Childers C.P."/>
            <person name="Glastad K.M."/>
            <person name="Gokhale K."/>
            <person name="Gowin J."/>
            <person name="Gronenberg W."/>
            <person name="Hermansen R.A."/>
            <person name="Hu H."/>
            <person name="Hunt B.G."/>
            <person name="Huylmans A.K."/>
            <person name="Khalil S.M."/>
            <person name="Mitchell R.D."/>
            <person name="Munoz-Torres M.C."/>
            <person name="Mustard J.A."/>
            <person name="Pan H."/>
            <person name="Reese J.T."/>
            <person name="Scharf M.E."/>
            <person name="Sun F."/>
            <person name="Vogel H."/>
            <person name="Xiao J."/>
            <person name="Yang W."/>
            <person name="Yang Z."/>
            <person name="Yang Z."/>
            <person name="Zhou J."/>
            <person name="Zhu J."/>
            <person name="Brent C.S."/>
            <person name="Elsik C.G."/>
            <person name="Goodisman M.A."/>
            <person name="Liberles D.A."/>
            <person name="Roe R.M."/>
            <person name="Vargo E.L."/>
            <person name="Vilcinskas A."/>
            <person name="Wang J."/>
            <person name="Bornberg-Bauer E."/>
            <person name="Korb J."/>
            <person name="Zhang G."/>
            <person name="Liebig J."/>
        </authorList>
    </citation>
    <scope>NUCLEOTIDE SEQUENCE [LARGE SCALE GENOMIC DNA]</scope>
    <source>
        <tissue evidence="1">Whole organism</tissue>
    </source>
</reference>
<name>A0A067RAA4_ZOONE</name>
<evidence type="ECO:0000313" key="2">
    <source>
        <dbReference type="Proteomes" id="UP000027135"/>
    </source>
</evidence>
<protein>
    <submittedName>
        <fullName evidence="1">Uncharacterized protein</fullName>
    </submittedName>
</protein>
<accession>A0A067RAA4</accession>
<organism evidence="1 2">
    <name type="scientific">Zootermopsis nevadensis</name>
    <name type="common">Dampwood termite</name>
    <dbReference type="NCBI Taxonomy" id="136037"/>
    <lineage>
        <taxon>Eukaryota</taxon>
        <taxon>Metazoa</taxon>
        <taxon>Ecdysozoa</taxon>
        <taxon>Arthropoda</taxon>
        <taxon>Hexapoda</taxon>
        <taxon>Insecta</taxon>
        <taxon>Pterygota</taxon>
        <taxon>Neoptera</taxon>
        <taxon>Polyneoptera</taxon>
        <taxon>Dictyoptera</taxon>
        <taxon>Blattodea</taxon>
        <taxon>Blattoidea</taxon>
        <taxon>Termitoidae</taxon>
        <taxon>Termopsidae</taxon>
        <taxon>Zootermopsis</taxon>
    </lineage>
</organism>